<evidence type="ECO:0008006" key="4">
    <source>
        <dbReference type="Google" id="ProtNLM"/>
    </source>
</evidence>
<feature type="compositionally biased region" description="Polar residues" evidence="1">
    <location>
        <begin position="305"/>
        <end position="326"/>
    </location>
</feature>
<name>A0AAN7TAL2_9PEZI</name>
<sequence>MAQDWQVQKVKELIQWPYEDVEPLRLALTAGDTESENREGHRMLAAYGDSLVPFVIATICFQLAIPRHEQNATQVLVGRKNECARRATMCKLDKLVKISVRQCHDGPQPTILKNTMYALIAAVWVQARDWSHTLTAMANLGLLCRRDSIVNPNELTTTFALNSDLFGVTVPYTSRISGENQELDSSCATKSASNTQWFERIEVDRDAVSSTQLKNSECTAQPMPMLTPPSRVGGFWSASQADFLGDMINLATPSSVLPLDEHIEDACVFTAVATRSPSREDNPSQVAGRKRPSSDGSDGGLDVTGSLTESVSRDSGNARESSNTESVAAGDTLATGYKSAIFALNTKDHNTLLRLVQCIGSGLAVLSLQLIVKNFRDLQHNNIGKCNATRIAIPRSCAERLAAIDDLSACMAHFLLAQRMHIYMLYKEAVAEVCLPDERLDMDYRFFAERDVTPPRSRGNPKFLGTAAVTRKMMASGQSPTRAKKLRRVGRRLDVLVARFGSGVLAILDEKLTHDMILKMTDSVFDELVSVIDRFEGEQVRTLSERACPIVNMLFKESTECDGTIYRFERDDNDLEIIQASRCSQTLTNMLSPMVSLRAPNSEC</sequence>
<gene>
    <name evidence="2" type="ORF">LTR62_001958</name>
</gene>
<feature type="region of interest" description="Disordered" evidence="1">
    <location>
        <begin position="274"/>
        <end position="327"/>
    </location>
</feature>
<comment type="caution">
    <text evidence="2">The sequence shown here is derived from an EMBL/GenBank/DDBJ whole genome shotgun (WGS) entry which is preliminary data.</text>
</comment>
<accession>A0AAN7TAL2</accession>
<evidence type="ECO:0000313" key="2">
    <source>
        <dbReference type="EMBL" id="KAK5105871.1"/>
    </source>
</evidence>
<organism evidence="2 3">
    <name type="scientific">Meristemomyces frigidus</name>
    <dbReference type="NCBI Taxonomy" id="1508187"/>
    <lineage>
        <taxon>Eukaryota</taxon>
        <taxon>Fungi</taxon>
        <taxon>Dikarya</taxon>
        <taxon>Ascomycota</taxon>
        <taxon>Pezizomycotina</taxon>
        <taxon>Dothideomycetes</taxon>
        <taxon>Dothideomycetidae</taxon>
        <taxon>Mycosphaerellales</taxon>
        <taxon>Teratosphaeriaceae</taxon>
        <taxon>Meristemomyces</taxon>
    </lineage>
</organism>
<evidence type="ECO:0000256" key="1">
    <source>
        <dbReference type="SAM" id="MobiDB-lite"/>
    </source>
</evidence>
<proteinExistence type="predicted"/>
<dbReference type="GO" id="GO:0004525">
    <property type="term" value="F:ribonuclease III activity"/>
    <property type="evidence" value="ECO:0007669"/>
    <property type="project" value="InterPro"/>
</dbReference>
<reference evidence="2" key="1">
    <citation type="submission" date="2023-08" db="EMBL/GenBank/DDBJ databases">
        <title>Black Yeasts Isolated from many extreme environments.</title>
        <authorList>
            <person name="Coleine C."/>
            <person name="Stajich J.E."/>
            <person name="Selbmann L."/>
        </authorList>
    </citation>
    <scope>NUCLEOTIDE SEQUENCE</scope>
    <source>
        <strain evidence="2">CCFEE 5401</strain>
    </source>
</reference>
<dbReference type="InterPro" id="IPR036389">
    <property type="entry name" value="RNase_III_sf"/>
</dbReference>
<dbReference type="Proteomes" id="UP001310890">
    <property type="component" value="Unassembled WGS sequence"/>
</dbReference>
<protein>
    <recommendedName>
        <fullName evidence="4">RNase III domain-containing protein</fullName>
    </recommendedName>
</protein>
<dbReference type="AlphaFoldDB" id="A0AAN7TAL2"/>
<evidence type="ECO:0000313" key="3">
    <source>
        <dbReference type="Proteomes" id="UP001310890"/>
    </source>
</evidence>
<dbReference type="Gene3D" id="1.10.1520.10">
    <property type="entry name" value="Ribonuclease III domain"/>
    <property type="match status" value="1"/>
</dbReference>
<dbReference type="EMBL" id="JAVRRL010000147">
    <property type="protein sequence ID" value="KAK5105871.1"/>
    <property type="molecule type" value="Genomic_DNA"/>
</dbReference>
<dbReference type="GO" id="GO:0006396">
    <property type="term" value="P:RNA processing"/>
    <property type="evidence" value="ECO:0007669"/>
    <property type="project" value="InterPro"/>
</dbReference>
<dbReference type="SUPFAM" id="SSF69065">
    <property type="entry name" value="RNase III domain-like"/>
    <property type="match status" value="1"/>
</dbReference>